<sequence length="339" mass="36260">MSDAYPSGYKQGPGGTPAGVRVSGRSLIAIMGVALLAAAFVYAGRRTASEQAAPGESVPVRVAAKPQPTARKADTPRDDSVPVAEAKVVPRGAVAPSPLRVQFEQAPDLYAYAQSIRSRADAGEPEAIWLLSRVYDYCSNYANAPVDYGNDTRTIESMKLRGASTMTEARNRVSARCARFAPSDNLSYQMIFLKRVEAAQSGSLPAEASLLAAGKPLEKTEEYRLNLVDRVQRSKDPEAYSALSPGMGIAANGRRWGDMRVAGTQFAELAWQLAACELGQDCSPKGSLMTSYCANGGICSQDAKQDFASFVYDAAIPRQGADVVEDMVDSLLGEQRTVQ</sequence>
<dbReference type="eggNOG" id="ENOG5030SVK">
    <property type="taxonomic scope" value="Bacteria"/>
</dbReference>
<dbReference type="AlphaFoldDB" id="A0A0S2FFV8"/>
<evidence type="ECO:0000313" key="4">
    <source>
        <dbReference type="Proteomes" id="UP000060787"/>
    </source>
</evidence>
<dbReference type="STRING" id="84531.LA76x_4306"/>
<feature type="transmembrane region" description="Helical" evidence="2">
    <location>
        <begin position="26"/>
        <end position="44"/>
    </location>
</feature>
<reference evidence="3 4" key="1">
    <citation type="journal article" date="2015" name="BMC Genomics">
        <title>Comparative genomics and metabolic profiling of the genus Lysobacter.</title>
        <authorList>
            <person name="de Bruijn I."/>
            <person name="Cheng X."/>
            <person name="de Jager V."/>
            <person name="Exposito R.G."/>
            <person name="Watrous J."/>
            <person name="Patel N."/>
            <person name="Postma J."/>
            <person name="Dorrestein P.C."/>
            <person name="Kobayashi D."/>
            <person name="Raaijmakers J.M."/>
        </authorList>
    </citation>
    <scope>NUCLEOTIDE SEQUENCE [LARGE SCALE GENOMIC DNA]</scope>
    <source>
        <strain evidence="3 4">76</strain>
    </source>
</reference>
<evidence type="ECO:0000256" key="1">
    <source>
        <dbReference type="SAM" id="MobiDB-lite"/>
    </source>
</evidence>
<evidence type="ECO:0000256" key="2">
    <source>
        <dbReference type="SAM" id="Phobius"/>
    </source>
</evidence>
<dbReference type="EMBL" id="CP011129">
    <property type="protein sequence ID" value="ALN82417.1"/>
    <property type="molecule type" value="Genomic_DNA"/>
</dbReference>
<dbReference type="RefSeq" id="WP_237051688.1">
    <property type="nucleotide sequence ID" value="NZ_CP011129.1"/>
</dbReference>
<protein>
    <submittedName>
        <fullName evidence="3">Uncharacterized protein</fullName>
    </submittedName>
</protein>
<feature type="compositionally biased region" description="Basic and acidic residues" evidence="1">
    <location>
        <begin position="71"/>
        <end position="80"/>
    </location>
</feature>
<keyword evidence="2" id="KW-1133">Transmembrane helix</keyword>
<keyword evidence="2" id="KW-0812">Transmembrane</keyword>
<dbReference type="PATRIC" id="fig|84531.8.peg.4308"/>
<accession>A0A0S2FFV8</accession>
<dbReference type="Proteomes" id="UP000060787">
    <property type="component" value="Chromosome"/>
</dbReference>
<keyword evidence="2" id="KW-0472">Membrane</keyword>
<evidence type="ECO:0000313" key="3">
    <source>
        <dbReference type="EMBL" id="ALN82417.1"/>
    </source>
</evidence>
<gene>
    <name evidence="3" type="ORF">LA76x_4306</name>
</gene>
<name>A0A0S2FFV8_LYSAN</name>
<organism evidence="3 4">
    <name type="scientific">Lysobacter antibioticus</name>
    <dbReference type="NCBI Taxonomy" id="84531"/>
    <lineage>
        <taxon>Bacteria</taxon>
        <taxon>Pseudomonadati</taxon>
        <taxon>Pseudomonadota</taxon>
        <taxon>Gammaproteobacteria</taxon>
        <taxon>Lysobacterales</taxon>
        <taxon>Lysobacteraceae</taxon>
        <taxon>Lysobacter</taxon>
    </lineage>
</organism>
<keyword evidence="4" id="KW-1185">Reference proteome</keyword>
<feature type="region of interest" description="Disordered" evidence="1">
    <location>
        <begin position="52"/>
        <end position="81"/>
    </location>
</feature>
<dbReference type="KEGG" id="lab:LA76x_4306"/>
<proteinExistence type="predicted"/>